<dbReference type="EMBL" id="JABWUV010000011">
    <property type="protein sequence ID" value="KAF6320390.1"/>
    <property type="molecule type" value="Genomic_DNA"/>
</dbReference>
<dbReference type="GO" id="GO:0008270">
    <property type="term" value="F:zinc ion binding"/>
    <property type="evidence" value="ECO:0007669"/>
    <property type="project" value="UniProtKB-KW"/>
</dbReference>
<dbReference type="InterPro" id="IPR052445">
    <property type="entry name" value="ZnF-G_patch_domain"/>
</dbReference>
<dbReference type="PANTHER" id="PTHR17614:SF12">
    <property type="entry name" value="ZINC FINGER PROTEIN 804B"/>
    <property type="match status" value="1"/>
</dbReference>
<feature type="region of interest" description="Disordered" evidence="4">
    <location>
        <begin position="868"/>
        <end position="900"/>
    </location>
</feature>
<feature type="region of interest" description="Disordered" evidence="4">
    <location>
        <begin position="688"/>
        <end position="735"/>
    </location>
</feature>
<evidence type="ECO:0000256" key="1">
    <source>
        <dbReference type="ARBA" id="ARBA00022723"/>
    </source>
</evidence>
<feature type="domain" description="C2H2-type" evidence="5">
    <location>
        <begin position="58"/>
        <end position="80"/>
    </location>
</feature>
<keyword evidence="2" id="KW-0863">Zinc-finger</keyword>
<dbReference type="OrthoDB" id="4822at2759"/>
<evidence type="ECO:0000256" key="3">
    <source>
        <dbReference type="ARBA" id="ARBA00022833"/>
    </source>
</evidence>
<evidence type="ECO:0000256" key="2">
    <source>
        <dbReference type="ARBA" id="ARBA00022771"/>
    </source>
</evidence>
<dbReference type="PROSITE" id="PS00028">
    <property type="entry name" value="ZINC_FINGER_C2H2_1"/>
    <property type="match status" value="1"/>
</dbReference>
<name>A0A7J7V5L7_MYOMY</name>
<evidence type="ECO:0000313" key="7">
    <source>
        <dbReference type="Proteomes" id="UP000527355"/>
    </source>
</evidence>
<keyword evidence="3" id="KW-0862">Zinc</keyword>
<feature type="compositionally biased region" description="Low complexity" evidence="4">
    <location>
        <begin position="713"/>
        <end position="730"/>
    </location>
</feature>
<feature type="region of interest" description="Disordered" evidence="4">
    <location>
        <begin position="394"/>
        <end position="421"/>
    </location>
</feature>
<dbReference type="PANTHER" id="PTHR17614">
    <property type="entry name" value="ZINC FINGER-CONTAINING"/>
    <property type="match status" value="1"/>
</dbReference>
<reference evidence="6 7" key="1">
    <citation type="journal article" date="2020" name="Nature">
        <title>Six reference-quality genomes reveal evolution of bat adaptations.</title>
        <authorList>
            <person name="Jebb D."/>
            <person name="Huang Z."/>
            <person name="Pippel M."/>
            <person name="Hughes G.M."/>
            <person name="Lavrichenko K."/>
            <person name="Devanna P."/>
            <person name="Winkler S."/>
            <person name="Jermiin L.S."/>
            <person name="Skirmuntt E.C."/>
            <person name="Katzourakis A."/>
            <person name="Burkitt-Gray L."/>
            <person name="Ray D.A."/>
            <person name="Sullivan K.A.M."/>
            <person name="Roscito J.G."/>
            <person name="Kirilenko B.M."/>
            <person name="Davalos L.M."/>
            <person name="Corthals A.P."/>
            <person name="Power M.L."/>
            <person name="Jones G."/>
            <person name="Ransome R.D."/>
            <person name="Dechmann D.K.N."/>
            <person name="Locatelli A.G."/>
            <person name="Puechmaille S.J."/>
            <person name="Fedrigo O."/>
            <person name="Jarvis E.D."/>
            <person name="Hiller M."/>
            <person name="Vernes S.C."/>
            <person name="Myers E.W."/>
            <person name="Teeling E.C."/>
        </authorList>
    </citation>
    <scope>NUCLEOTIDE SEQUENCE [LARGE SCALE GENOMIC DNA]</scope>
    <source>
        <strain evidence="6">MMyoMyo1</strain>
        <tissue evidence="6">Flight muscle</tissue>
    </source>
</reference>
<feature type="region of interest" description="Disordered" evidence="4">
    <location>
        <begin position="839"/>
        <end position="858"/>
    </location>
</feature>
<dbReference type="VEuPathDB" id="HostDB:GeneID_118665704"/>
<protein>
    <submittedName>
        <fullName evidence="6">Zinc finger protein 804B</fullName>
    </submittedName>
</protein>
<dbReference type="InterPro" id="IPR013087">
    <property type="entry name" value="Znf_C2H2_type"/>
</dbReference>
<gene>
    <name evidence="6" type="ORF">mMyoMyo1_021213</name>
</gene>
<organism evidence="6 7">
    <name type="scientific">Myotis myotis</name>
    <name type="common">Greater mouse-eared bat</name>
    <name type="synonym">Vespertilio myotis</name>
    <dbReference type="NCBI Taxonomy" id="51298"/>
    <lineage>
        <taxon>Eukaryota</taxon>
        <taxon>Metazoa</taxon>
        <taxon>Chordata</taxon>
        <taxon>Craniata</taxon>
        <taxon>Vertebrata</taxon>
        <taxon>Euteleostomi</taxon>
        <taxon>Mammalia</taxon>
        <taxon>Eutheria</taxon>
        <taxon>Laurasiatheria</taxon>
        <taxon>Chiroptera</taxon>
        <taxon>Yangochiroptera</taxon>
        <taxon>Vespertilionidae</taxon>
        <taxon>Myotis</taxon>
    </lineage>
</organism>
<evidence type="ECO:0000313" key="6">
    <source>
        <dbReference type="EMBL" id="KAF6320390.1"/>
    </source>
</evidence>
<sequence>MACYLVISSRHLSNGHYRGIKGVFRGPLCKNGSPSPDFPEKEKSTTKALEDVKANFYCELCDKQYHKHQEFDNHINSYDHAHKQRLKELKQREFARNVASKSWKDEKKQEKALKRLHQLAELRQQSECVSGNGPAYKAPRVAIEKQLQQGIFPVKSGRKVSCLKSALLLKGKNLPRSIADKQRPAVPVPNRHQLQTDRLYLFGKRVPQTSSDLSNANHRTGVSFSFSKKVHVKLESSASVFSENTEETHECNKSPVYKTKRTVEQCKCCGFASASTHLPKEGDRRSSSSHLESVSHNSFSLSSQLLQDKSDPIETVEDSIGIPASFSKSNIHLSAVDFPPSSREKETRKTLKNLSENGINHACQANASSSPPNVYKHSDARIFECLDEFPSLEPSGHKSPMHLNSSSRKKREKSVDETERVSKNVQRLLREARSHDAKSKPLPYLHVQSKDGHTTLQWPTELLLFTKTEPCISYGCNPLYFDFKISRNTKDGQEPEDLQTELIKEPLEMKTKLESRVSGLIKDQHRLIQDDNSQPLKPKMMTANPDWETVQRKYRVGYSDSEPNTSKHNFSASDLEMKNPEVPAYLDLSLKNCVGNNNNTDNELKEPLRAHWQSCQRVVLNDANEGLSFTPYISRTKKHKRLPCDPHSEFEDANQFTWKTSPCTVRGHSDHGQDLSVILNSNHISVTNKVPGCRTQNYKRSPPKVSLERRPSPSETSPGSTSSPRSTCSSHRPRGHGRGRLLYFCKGDRSSVKRHKEKCRKHSCLCSSGERAKSGCLQSETQQDKNCKLWESFKYEKYSKHRYGHCRERSKLCKSQPQFSGPKSRSVTQGNASSRVFCAGSSGRPSECQGPQHSRLGPYSRERIDHLNKSEKSQQPLHSPHVCDLGNVQPMQHNSGKMSCLRRNCSSRLSETTELNLTEGEETSVTAKSLLERVQAKRCQEQAANVEVSANSCKNQSEPHSQIQCTIQFSPPGGHGPAMPLSEKIRTPSKRTNDRGSAMERTLETGKINSSQTNHGTVLVDTDCDNHLSKGIVHIAAESRTLNTKNKPTTKGQPKPLASEVQPFIQSCDPVPNDFPGAFPSNRYVGVADPTETKEDQINLNLQNVSTHTDHAEGNMNPYYDRAMQKHDRLAEELELCHKSLSPPLLQQPVTFSPEEIDKYKLLQLQAQQHMQKQLLSKHLRVLPAAGPAAFSPASAVQTVPVHQHTSFTTIHHTFLQHFAVSASLHSQSNHLPIAHLHPLSQPHFTPFTFPPLTPALIPAHPTFMAGHPLHLVTAAPFHPSHIALQPLPPAAFIPTLFSPHLNPATASIIHLNPLIQPVFQGQDLCHHSCSSQVQQYNGVKEALNVSAHLN</sequence>
<proteinExistence type="predicted"/>
<dbReference type="GO" id="GO:0005634">
    <property type="term" value="C:nucleus"/>
    <property type="evidence" value="ECO:0007669"/>
    <property type="project" value="TreeGrafter"/>
</dbReference>
<feature type="compositionally biased region" description="Polar residues" evidence="4">
    <location>
        <begin position="688"/>
        <end position="699"/>
    </location>
</feature>
<evidence type="ECO:0000256" key="4">
    <source>
        <dbReference type="SAM" id="MobiDB-lite"/>
    </source>
</evidence>
<evidence type="ECO:0000259" key="5">
    <source>
        <dbReference type="PROSITE" id="PS00028"/>
    </source>
</evidence>
<keyword evidence="7" id="KW-1185">Reference proteome</keyword>
<comment type="caution">
    <text evidence="6">The sequence shown here is derived from an EMBL/GenBank/DDBJ whole genome shotgun (WGS) entry which is preliminary data.</text>
</comment>
<dbReference type="Proteomes" id="UP000527355">
    <property type="component" value="Unassembled WGS sequence"/>
</dbReference>
<accession>A0A7J7V5L7</accession>
<keyword evidence="1" id="KW-0479">Metal-binding</keyword>